<evidence type="ECO:0000256" key="2">
    <source>
        <dbReference type="ARBA" id="ARBA00022490"/>
    </source>
</evidence>
<dbReference type="Proteomes" id="UP000094329">
    <property type="component" value="Unassembled WGS sequence"/>
</dbReference>
<evidence type="ECO:0000313" key="6">
    <source>
        <dbReference type="EMBL" id="ODN43760.1"/>
    </source>
</evidence>
<comment type="subcellular location">
    <subcellularLocation>
        <location evidence="1">Cytoplasm</location>
        <location evidence="1">Cytosol</location>
    </subcellularLocation>
</comment>
<dbReference type="Pfam" id="PF05400">
    <property type="entry name" value="FliT"/>
    <property type="match status" value="1"/>
</dbReference>
<keyword evidence="3" id="KW-1005">Bacterial flagellum biogenesis</keyword>
<dbReference type="EMBL" id="MDTU01000001">
    <property type="protein sequence ID" value="ODN43760.1"/>
    <property type="molecule type" value="Genomic_DNA"/>
</dbReference>
<evidence type="ECO:0000256" key="5">
    <source>
        <dbReference type="ARBA" id="ARBA00093797"/>
    </source>
</evidence>
<dbReference type="Gene3D" id="1.20.58.380">
    <property type="entry name" value="Flagellar protein flit"/>
    <property type="match status" value="1"/>
</dbReference>
<evidence type="ECO:0000256" key="3">
    <source>
        <dbReference type="ARBA" id="ARBA00022795"/>
    </source>
</evidence>
<keyword evidence="2" id="KW-0963">Cytoplasm</keyword>
<keyword evidence="4" id="KW-0143">Chaperone</keyword>
<protein>
    <recommendedName>
        <fullName evidence="5">Flagellar protein FliT</fullName>
    </recommendedName>
</protein>
<dbReference type="InterPro" id="IPR008622">
    <property type="entry name" value="FliT"/>
</dbReference>
<evidence type="ECO:0000256" key="1">
    <source>
        <dbReference type="ARBA" id="ARBA00004514"/>
    </source>
</evidence>
<comment type="caution">
    <text evidence="6">The sequence shown here is derived from an EMBL/GenBank/DDBJ whole genome shotgun (WGS) entry which is preliminary data.</text>
</comment>
<dbReference type="RefSeq" id="WP_069313556.1">
    <property type="nucleotide sequence ID" value="NZ_MDTU01000001.1"/>
</dbReference>
<keyword evidence="7" id="KW-1185">Reference proteome</keyword>
<evidence type="ECO:0000256" key="4">
    <source>
        <dbReference type="ARBA" id="ARBA00023186"/>
    </source>
</evidence>
<organism evidence="6 7">
    <name type="scientific">Piscirickettsia litoralis</name>
    <dbReference type="NCBI Taxonomy" id="1891921"/>
    <lineage>
        <taxon>Bacteria</taxon>
        <taxon>Pseudomonadati</taxon>
        <taxon>Pseudomonadota</taxon>
        <taxon>Gammaproteobacteria</taxon>
        <taxon>Thiotrichales</taxon>
        <taxon>Piscirickettsiaceae</taxon>
        <taxon>Piscirickettsia</taxon>
    </lineage>
</organism>
<proteinExistence type="predicted"/>
<sequence>MSIKEDLEALREIMESMLLKAEEGEWDSLVTMDVNRSKYINKIASYSNIGTGNFKKEIELLIELDKKIIKICLNRKEDITKNLCNANKAMKGMNEYLKNT</sequence>
<gene>
    <name evidence="6" type="ORF">BGC07_13710</name>
</gene>
<reference evidence="6 7" key="1">
    <citation type="submission" date="2016-08" db="EMBL/GenBank/DDBJ databases">
        <title>Draft genome sequence of Candidatus Piscirickettsia litoralis, from seawater.</title>
        <authorList>
            <person name="Wan X."/>
            <person name="Lee A.J."/>
            <person name="Hou S."/>
            <person name="Donachie S.P."/>
        </authorList>
    </citation>
    <scope>NUCLEOTIDE SEQUENCE [LARGE SCALE GENOMIC DNA]</scope>
    <source>
        <strain evidence="6 7">Y2</strain>
    </source>
</reference>
<accession>A0ABX3A873</accession>
<name>A0ABX3A873_9GAMM</name>
<evidence type="ECO:0000313" key="7">
    <source>
        <dbReference type="Proteomes" id="UP000094329"/>
    </source>
</evidence>